<sequence>MTTATLPWFARHEARLAWREWLWWLNGKRHGLVRTLVIAAFALAGLHLIAGLTVRPLLAMGPDPDRESLLLLTAGIAMSWMLMLSQAMESVTRVLYARGDIELILSSPSSARSVFVLRLLGIAAGSTLMALVLIGPFVNMLAFGGGLRWLAGYGMLIAMGCSAAGLAITGTLVLFRLIGARRTRLAAQVIAAIVGGAIVIGLQVAAIMGHQGLERFAVLRTDAALAMAPALDSLAWWPARASTGSIEPLVALLAGAALLLAAAIAWASRQLAGHVIMTAGQTARSSQTQTKLARFQALSAVGALRAKELTLLARDPWLMSQTLMQVLYLIPPALLLWQGFGEGTDPAPLIVPVLVMAAGQLAGGLAWLAISGEDAPDLIATAPIAPRTVMRAKIEAVLIAVAMPMAPLLAATALLSPFAAVMGAVGVLASAGAATAIQLFFRTTARRSAFRRRQTASRVATFSEAFSSIAWAAAAALAASGHVLAVIPAGIALIVLGIARALAPSRG</sequence>
<evidence type="ECO:0000313" key="3">
    <source>
        <dbReference type="Proteomes" id="UP000298588"/>
    </source>
</evidence>
<proteinExistence type="predicted"/>
<reference evidence="2 3" key="1">
    <citation type="submission" date="2019-04" db="EMBL/GenBank/DDBJ databases">
        <title>Phreatobacter aquaticus sp. nov.</title>
        <authorList>
            <person name="Choi A."/>
            <person name="Baek K."/>
        </authorList>
    </citation>
    <scope>NUCLEOTIDE SEQUENCE [LARGE SCALE GENOMIC DNA]</scope>
    <source>
        <strain evidence="2 3">NMCR1094</strain>
    </source>
</reference>
<organism evidence="2 3">
    <name type="scientific">Phreatobacter aquaticus</name>
    <dbReference type="NCBI Taxonomy" id="2570229"/>
    <lineage>
        <taxon>Bacteria</taxon>
        <taxon>Pseudomonadati</taxon>
        <taxon>Pseudomonadota</taxon>
        <taxon>Alphaproteobacteria</taxon>
        <taxon>Hyphomicrobiales</taxon>
        <taxon>Phreatobacteraceae</taxon>
        <taxon>Phreatobacter</taxon>
    </lineage>
</organism>
<dbReference type="EMBL" id="CP039865">
    <property type="protein sequence ID" value="QCK86120.1"/>
    <property type="molecule type" value="Genomic_DNA"/>
</dbReference>
<gene>
    <name evidence="2" type="ORF">E8L99_10330</name>
</gene>
<feature type="transmembrane region" description="Helical" evidence="1">
    <location>
        <begin position="421"/>
        <end position="441"/>
    </location>
</feature>
<feature type="transmembrane region" description="Helical" evidence="1">
    <location>
        <begin position="185"/>
        <end position="205"/>
    </location>
</feature>
<dbReference type="Proteomes" id="UP000298588">
    <property type="component" value="Chromosome"/>
</dbReference>
<dbReference type="AlphaFoldDB" id="A0A4D7QDP0"/>
<feature type="transmembrane region" description="Helical" evidence="1">
    <location>
        <begin position="485"/>
        <end position="503"/>
    </location>
</feature>
<keyword evidence="1" id="KW-1133">Transmembrane helix</keyword>
<keyword evidence="1" id="KW-0472">Membrane</keyword>
<protein>
    <submittedName>
        <fullName evidence="2">Permease</fullName>
    </submittedName>
</protein>
<feature type="transmembrane region" description="Helical" evidence="1">
    <location>
        <begin position="150"/>
        <end position="179"/>
    </location>
</feature>
<dbReference type="OrthoDB" id="7339241at2"/>
<accession>A0A4D7QDP0</accession>
<feature type="transmembrane region" description="Helical" evidence="1">
    <location>
        <begin position="249"/>
        <end position="267"/>
    </location>
</feature>
<feature type="transmembrane region" description="Helical" evidence="1">
    <location>
        <begin position="349"/>
        <end position="370"/>
    </location>
</feature>
<keyword evidence="1" id="KW-0812">Transmembrane</keyword>
<evidence type="ECO:0000313" key="2">
    <source>
        <dbReference type="EMBL" id="QCK86120.1"/>
    </source>
</evidence>
<feature type="transmembrane region" description="Helical" evidence="1">
    <location>
        <begin position="462"/>
        <end position="479"/>
    </location>
</feature>
<feature type="transmembrane region" description="Helical" evidence="1">
    <location>
        <begin position="317"/>
        <end position="337"/>
    </location>
</feature>
<feature type="transmembrane region" description="Helical" evidence="1">
    <location>
        <begin position="115"/>
        <end position="138"/>
    </location>
</feature>
<feature type="transmembrane region" description="Helical" evidence="1">
    <location>
        <begin position="32"/>
        <end position="57"/>
    </location>
</feature>
<dbReference type="PROSITE" id="PS50096">
    <property type="entry name" value="IQ"/>
    <property type="match status" value="1"/>
</dbReference>
<name>A0A4D7QDP0_9HYPH</name>
<dbReference type="RefSeq" id="WP_137099452.1">
    <property type="nucleotide sequence ID" value="NZ_CP039865.1"/>
</dbReference>
<dbReference type="KEGG" id="paqt:E8L99_10330"/>
<feature type="transmembrane region" description="Helical" evidence="1">
    <location>
        <begin position="396"/>
        <end position="415"/>
    </location>
</feature>
<feature type="transmembrane region" description="Helical" evidence="1">
    <location>
        <begin position="69"/>
        <end position="88"/>
    </location>
</feature>
<evidence type="ECO:0000256" key="1">
    <source>
        <dbReference type="SAM" id="Phobius"/>
    </source>
</evidence>
<keyword evidence="3" id="KW-1185">Reference proteome</keyword>